<dbReference type="EMBL" id="CP000767">
    <property type="protein sequence ID" value="EAU00129.1"/>
    <property type="molecule type" value="Genomic_DNA"/>
</dbReference>
<keyword evidence="3" id="KW-0378">Hydrolase</keyword>
<feature type="domain" description="NlpC/P60" evidence="6">
    <location>
        <begin position="75"/>
        <end position="190"/>
    </location>
</feature>
<evidence type="ECO:0000256" key="2">
    <source>
        <dbReference type="ARBA" id="ARBA00022670"/>
    </source>
</evidence>
<dbReference type="PROSITE" id="PS51257">
    <property type="entry name" value="PROKAR_LIPOPROTEIN"/>
    <property type="match status" value="1"/>
</dbReference>
<dbReference type="GO" id="GO:0006508">
    <property type="term" value="P:proteolysis"/>
    <property type="evidence" value="ECO:0007669"/>
    <property type="project" value="UniProtKB-KW"/>
</dbReference>
<keyword evidence="8" id="KW-1185">Reference proteome</keyword>
<dbReference type="InterPro" id="IPR000064">
    <property type="entry name" value="NLP_P60_dom"/>
</dbReference>
<dbReference type="HOGENOM" id="CLU_099058_0_0_7"/>
<dbReference type="Pfam" id="PF00877">
    <property type="entry name" value="NLPC_P60"/>
    <property type="match status" value="1"/>
</dbReference>
<comment type="similarity">
    <text evidence="1">Belongs to the peptidase C40 family.</text>
</comment>
<dbReference type="AlphaFoldDB" id="A7GYG4"/>
<proteinExistence type="inferred from homology"/>
<reference evidence="7" key="1">
    <citation type="submission" date="2016-07" db="EMBL/GenBank/DDBJ databases">
        <title>Comparative genomics of the Campylobacter concisus group.</title>
        <authorList>
            <person name="Miller W.G."/>
            <person name="Yee E."/>
            <person name="Chapman M.H."/>
            <person name="Huynh S."/>
            <person name="Bono J.L."/>
            <person name="On S.L.W."/>
            <person name="StLeger J."/>
            <person name="Foster G."/>
            <person name="Parker C.T."/>
        </authorList>
    </citation>
    <scope>NUCLEOTIDE SEQUENCE</scope>
    <source>
        <strain evidence="7">525.92</strain>
    </source>
</reference>
<evidence type="ECO:0000256" key="4">
    <source>
        <dbReference type="ARBA" id="ARBA00022807"/>
    </source>
</evidence>
<evidence type="ECO:0000259" key="6">
    <source>
        <dbReference type="Pfam" id="PF00877"/>
    </source>
</evidence>
<dbReference type="KEGG" id="ccv:CCV52592_1091"/>
<dbReference type="SUPFAM" id="SSF54001">
    <property type="entry name" value="Cysteine proteinases"/>
    <property type="match status" value="1"/>
</dbReference>
<keyword evidence="4" id="KW-0788">Thiol protease</keyword>
<dbReference type="RefSeq" id="WP_011992288.1">
    <property type="nucleotide sequence ID" value="NC_009715.2"/>
</dbReference>
<evidence type="ECO:0000313" key="7">
    <source>
        <dbReference type="EMBL" id="EAU00129.1"/>
    </source>
</evidence>
<feature type="chain" id="PRO_5002706921" evidence="5">
    <location>
        <begin position="22"/>
        <end position="227"/>
    </location>
</feature>
<evidence type="ECO:0000313" key="8">
    <source>
        <dbReference type="Proteomes" id="UP000006380"/>
    </source>
</evidence>
<dbReference type="STRING" id="360105.CCV52592_1091"/>
<dbReference type="GO" id="GO:0008234">
    <property type="term" value="F:cysteine-type peptidase activity"/>
    <property type="evidence" value="ECO:0007669"/>
    <property type="project" value="UniProtKB-KW"/>
</dbReference>
<dbReference type="OrthoDB" id="5338761at2"/>
<keyword evidence="7" id="KW-0449">Lipoprotein</keyword>
<accession>A7GYG4</accession>
<dbReference type="Proteomes" id="UP000006380">
    <property type="component" value="Chromosome"/>
</dbReference>
<protein>
    <submittedName>
        <fullName evidence="7">Lipoprotein</fullName>
    </submittedName>
</protein>
<evidence type="ECO:0000256" key="5">
    <source>
        <dbReference type="SAM" id="SignalP"/>
    </source>
</evidence>
<keyword evidence="5" id="KW-0732">Signal</keyword>
<keyword evidence="2" id="KW-0645">Protease</keyword>
<gene>
    <name evidence="7" type="ORF">CCV52592_1091</name>
</gene>
<name>A7GYG4_CAMC5</name>
<evidence type="ECO:0000256" key="3">
    <source>
        <dbReference type="ARBA" id="ARBA00022801"/>
    </source>
</evidence>
<dbReference type="Gene3D" id="3.90.1720.10">
    <property type="entry name" value="endopeptidase domain like (from Nostoc punctiforme)"/>
    <property type="match status" value="1"/>
</dbReference>
<dbReference type="InterPro" id="IPR038765">
    <property type="entry name" value="Papain-like_cys_pep_sf"/>
</dbReference>
<organism evidence="7 8">
    <name type="scientific">Campylobacter curvus (strain 525.92)</name>
    <dbReference type="NCBI Taxonomy" id="360105"/>
    <lineage>
        <taxon>Bacteria</taxon>
        <taxon>Pseudomonadati</taxon>
        <taxon>Campylobacterota</taxon>
        <taxon>Epsilonproteobacteria</taxon>
        <taxon>Campylobacterales</taxon>
        <taxon>Campylobacteraceae</taxon>
        <taxon>Campylobacter</taxon>
    </lineage>
</organism>
<sequence>MIKQIALTAASMALFAGCSFVAPTQNDSAKEGASISNKENIYAQDGVLQDYLNNKNANEERKDKNFGSFFKKYMNTRAGRDCSGFVSIVNQKHANMYFDEKTINKYYDKGGRKSKAIYNFYQSQNLIIQENPKIGDLIFFSNTLGKGVQKNIDKQNVTHVGIVNEISPDGTIRFIHNSGGKIIHSYMNLNNKNTHLNGKKEINSYIIRCSKISCLASNRFAGYGKVK</sequence>
<feature type="signal peptide" evidence="5">
    <location>
        <begin position="1"/>
        <end position="21"/>
    </location>
</feature>
<evidence type="ECO:0000256" key="1">
    <source>
        <dbReference type="ARBA" id="ARBA00007074"/>
    </source>
</evidence>